<dbReference type="PRINTS" id="PR00146">
    <property type="entry name" value="DHPICSNTHASE"/>
</dbReference>
<dbReference type="PANTHER" id="PTHR42849:SF1">
    <property type="entry name" value="N-ACETYLNEURAMINATE LYASE"/>
    <property type="match status" value="1"/>
</dbReference>
<keyword evidence="2" id="KW-0704">Schiff base</keyword>
<sequence length="325" mass="35919">MGTSKELRMEWRKRQAVKLPTMSLPQPLRGIIPPLVTPLSGRDTLDVAGLERLIEHLLSGGVHGLFILGTTGEAPSLSYRLRRELIERTCQLVKGRVPVLVGITDTAFVESVDLARYSADQGASAVVTAPPYYFPAAPPELMEYIQDLVEEMPLPLFLYNMPGLTKVSFEIDLVRRALDMPGICGVKDSSCDMIYFHRLIEVAHQRPEWSILVGPEELTAEAVLLGGHGGINGGANLHPSLYVKMYEAAAAQDLQRTRELHRQVMSLAGSIYTVGRHKSAIIKGIKCALSLLGICDDQVAEPFHRFNPPERELIRERLTALGLIH</sequence>
<dbReference type="GO" id="GO:0005829">
    <property type="term" value="C:cytosol"/>
    <property type="evidence" value="ECO:0007669"/>
    <property type="project" value="TreeGrafter"/>
</dbReference>
<evidence type="ECO:0000256" key="4">
    <source>
        <dbReference type="PIRSR" id="PIRSR001365-1"/>
    </source>
</evidence>
<dbReference type="STRING" id="48467.SAMN02745166_03325"/>
<organism evidence="6 7">
    <name type="scientific">Prosthecobacter debontii</name>
    <dbReference type="NCBI Taxonomy" id="48467"/>
    <lineage>
        <taxon>Bacteria</taxon>
        <taxon>Pseudomonadati</taxon>
        <taxon>Verrucomicrobiota</taxon>
        <taxon>Verrucomicrobiia</taxon>
        <taxon>Verrucomicrobiales</taxon>
        <taxon>Verrucomicrobiaceae</taxon>
        <taxon>Prosthecobacter</taxon>
    </lineage>
</organism>
<dbReference type="EMBL" id="FUYE01000011">
    <property type="protein sequence ID" value="SKB01174.1"/>
    <property type="molecule type" value="Genomic_DNA"/>
</dbReference>
<dbReference type="InterPro" id="IPR013785">
    <property type="entry name" value="Aldolase_TIM"/>
</dbReference>
<keyword evidence="1 3" id="KW-0456">Lyase</keyword>
<evidence type="ECO:0000313" key="7">
    <source>
        <dbReference type="Proteomes" id="UP000190774"/>
    </source>
</evidence>
<gene>
    <name evidence="6" type="ORF">SAMN02745166_03325</name>
</gene>
<feature type="active site" description="Schiff-base intermediate with substrate" evidence="4">
    <location>
        <position position="187"/>
    </location>
</feature>
<dbReference type="SUPFAM" id="SSF51569">
    <property type="entry name" value="Aldolase"/>
    <property type="match status" value="1"/>
</dbReference>
<dbReference type="CDD" id="cd00408">
    <property type="entry name" value="DHDPS-like"/>
    <property type="match status" value="1"/>
</dbReference>
<dbReference type="GO" id="GO:0008747">
    <property type="term" value="F:N-acetylneuraminate lyase activity"/>
    <property type="evidence" value="ECO:0007669"/>
    <property type="project" value="TreeGrafter"/>
</dbReference>
<feature type="binding site" evidence="5">
    <location>
        <position position="231"/>
    </location>
    <ligand>
        <name>pyruvate</name>
        <dbReference type="ChEBI" id="CHEBI:15361"/>
    </ligand>
</feature>
<comment type="similarity">
    <text evidence="3">Belongs to the DapA family.</text>
</comment>
<proteinExistence type="inferred from homology"/>
<evidence type="ECO:0000256" key="1">
    <source>
        <dbReference type="ARBA" id="ARBA00023239"/>
    </source>
</evidence>
<dbReference type="InterPro" id="IPR020625">
    <property type="entry name" value="Schiff_base-form_aldolases_AS"/>
</dbReference>
<name>A0A1T4YHA9_9BACT</name>
<evidence type="ECO:0000256" key="5">
    <source>
        <dbReference type="PIRSR" id="PIRSR001365-2"/>
    </source>
</evidence>
<dbReference type="PANTHER" id="PTHR42849">
    <property type="entry name" value="N-ACETYLNEURAMINATE LYASE"/>
    <property type="match status" value="1"/>
</dbReference>
<evidence type="ECO:0000256" key="2">
    <source>
        <dbReference type="ARBA" id="ARBA00023270"/>
    </source>
</evidence>
<feature type="binding site" evidence="5">
    <location>
        <position position="71"/>
    </location>
    <ligand>
        <name>pyruvate</name>
        <dbReference type="ChEBI" id="CHEBI:15361"/>
    </ligand>
</feature>
<dbReference type="PIRSF" id="PIRSF001365">
    <property type="entry name" value="DHDPS"/>
    <property type="match status" value="1"/>
</dbReference>
<dbReference type="Proteomes" id="UP000190774">
    <property type="component" value="Unassembled WGS sequence"/>
</dbReference>
<keyword evidence="7" id="KW-1185">Reference proteome</keyword>
<dbReference type="GO" id="GO:0019262">
    <property type="term" value="P:N-acetylneuraminate catabolic process"/>
    <property type="evidence" value="ECO:0007669"/>
    <property type="project" value="TreeGrafter"/>
</dbReference>
<reference evidence="7" key="1">
    <citation type="submission" date="2017-02" db="EMBL/GenBank/DDBJ databases">
        <authorList>
            <person name="Varghese N."/>
            <person name="Submissions S."/>
        </authorList>
    </citation>
    <scope>NUCLEOTIDE SEQUENCE [LARGE SCALE GENOMIC DNA]</scope>
    <source>
        <strain evidence="7">ATCC 700200</strain>
    </source>
</reference>
<accession>A0A1T4YHA9</accession>
<dbReference type="InterPro" id="IPR002220">
    <property type="entry name" value="DapA-like"/>
</dbReference>
<evidence type="ECO:0000313" key="6">
    <source>
        <dbReference type="EMBL" id="SKB01174.1"/>
    </source>
</evidence>
<protein>
    <submittedName>
        <fullName evidence="6">4-hydroxy-tetrahydrodipicolinate synthase</fullName>
    </submittedName>
</protein>
<feature type="active site" description="Proton donor/acceptor" evidence="4">
    <location>
        <position position="159"/>
    </location>
</feature>
<evidence type="ECO:0000256" key="3">
    <source>
        <dbReference type="PIRNR" id="PIRNR001365"/>
    </source>
</evidence>
<dbReference type="PROSITE" id="PS00666">
    <property type="entry name" value="DHDPS_2"/>
    <property type="match status" value="1"/>
</dbReference>
<dbReference type="Gene3D" id="3.20.20.70">
    <property type="entry name" value="Aldolase class I"/>
    <property type="match status" value="1"/>
</dbReference>
<dbReference type="AlphaFoldDB" id="A0A1T4YHA9"/>
<dbReference type="Pfam" id="PF00701">
    <property type="entry name" value="DHDPS"/>
    <property type="match status" value="1"/>
</dbReference>
<dbReference type="SMART" id="SM01130">
    <property type="entry name" value="DHDPS"/>
    <property type="match status" value="1"/>
</dbReference>